<name>A0ABN3LUX1_9ACTN</name>
<keyword evidence="2" id="KW-1185">Reference proteome</keyword>
<sequence>MTRAPTAKAAAQDPCHRDRIRGACSVAGLGIPRRGKSSYVQPVAVARTRPAASACGSFRRIGRRDERSEP</sequence>
<protein>
    <submittedName>
        <fullName evidence="1">Uncharacterized protein</fullName>
    </submittedName>
</protein>
<reference evidence="1 2" key="1">
    <citation type="journal article" date="2019" name="Int. J. Syst. Evol. Microbiol.">
        <title>The Global Catalogue of Microorganisms (GCM) 10K type strain sequencing project: providing services to taxonomists for standard genome sequencing and annotation.</title>
        <authorList>
            <consortium name="The Broad Institute Genomics Platform"/>
            <consortium name="The Broad Institute Genome Sequencing Center for Infectious Disease"/>
            <person name="Wu L."/>
            <person name="Ma J."/>
        </authorList>
    </citation>
    <scope>NUCLEOTIDE SEQUENCE [LARGE SCALE GENOMIC DNA]</scope>
    <source>
        <strain evidence="1 2">JCM 6307</strain>
    </source>
</reference>
<evidence type="ECO:0000313" key="1">
    <source>
        <dbReference type="EMBL" id="GAA2490651.1"/>
    </source>
</evidence>
<evidence type="ECO:0000313" key="2">
    <source>
        <dbReference type="Proteomes" id="UP001501358"/>
    </source>
</evidence>
<accession>A0ABN3LUX1</accession>
<comment type="caution">
    <text evidence="1">The sequence shown here is derived from an EMBL/GenBank/DDBJ whole genome shotgun (WGS) entry which is preliminary data.</text>
</comment>
<gene>
    <name evidence="1" type="ORF">GCM10010406_28470</name>
</gene>
<dbReference type="Proteomes" id="UP001501358">
    <property type="component" value="Unassembled WGS sequence"/>
</dbReference>
<organism evidence="1 2">
    <name type="scientific">Streptomyces thermolineatus</name>
    <dbReference type="NCBI Taxonomy" id="44033"/>
    <lineage>
        <taxon>Bacteria</taxon>
        <taxon>Bacillati</taxon>
        <taxon>Actinomycetota</taxon>
        <taxon>Actinomycetes</taxon>
        <taxon>Kitasatosporales</taxon>
        <taxon>Streptomycetaceae</taxon>
        <taxon>Streptomyces</taxon>
    </lineage>
</organism>
<proteinExistence type="predicted"/>
<dbReference type="EMBL" id="BAAATA010000014">
    <property type="protein sequence ID" value="GAA2490651.1"/>
    <property type="molecule type" value="Genomic_DNA"/>
</dbReference>